<evidence type="ECO:0000256" key="4">
    <source>
        <dbReference type="ARBA" id="ARBA00023136"/>
    </source>
</evidence>
<dbReference type="Proteomes" id="UP000197065">
    <property type="component" value="Unassembled WGS sequence"/>
</dbReference>
<dbReference type="RefSeq" id="WP_088562439.1">
    <property type="nucleotide sequence ID" value="NZ_FYEH01000012.1"/>
</dbReference>
<feature type="compositionally biased region" description="Basic and acidic residues" evidence="5">
    <location>
        <begin position="7"/>
        <end position="19"/>
    </location>
</feature>
<evidence type="ECO:0000256" key="5">
    <source>
        <dbReference type="SAM" id="MobiDB-lite"/>
    </source>
</evidence>
<dbReference type="GO" id="GO:0016020">
    <property type="term" value="C:membrane"/>
    <property type="evidence" value="ECO:0007669"/>
    <property type="project" value="UniProtKB-SubCell"/>
</dbReference>
<dbReference type="PANTHER" id="PTHR30168:SF0">
    <property type="entry name" value="INNER MEMBRANE PROTEIN"/>
    <property type="match status" value="1"/>
</dbReference>
<gene>
    <name evidence="7" type="ORF">SAMN07250955_11272</name>
</gene>
<dbReference type="OrthoDB" id="9774900at2"/>
<name>A0A212RQY8_9PROT</name>
<dbReference type="Pfam" id="PF04228">
    <property type="entry name" value="Zn_peptidase"/>
    <property type="match status" value="1"/>
</dbReference>
<comment type="subcellular location">
    <subcellularLocation>
        <location evidence="1">Membrane</location>
        <topology evidence="1">Single-pass membrane protein</topology>
    </subcellularLocation>
</comment>
<evidence type="ECO:0008006" key="9">
    <source>
        <dbReference type="Google" id="ProtNLM"/>
    </source>
</evidence>
<sequence length="297" mass="31900">MRWQMGRRSDNVEDRRGQEADLGGGPGLRIPLGKGLGGGIGTIVIVLFLLYMGVDPSVLFQDGSAPAPTTQHSTAVSGNGDSRGDTAKDFASVVLADTEDTWGQIFKERGERYQPPTLVIYDNSVNSGCGAASSGAGPFYCPTDQKLYLDLSFFDELSQRFGASGDFADAYVIAHEVGHHVQNLLGISDKVQAYREEHSTSEANHASVMLELQADCLAGVWAAHADRSRHILESGDLQEALSAASAVGDDRLQRRSGGGIHPDSFTHGTSEQRTRWFQTGFQKGTLESCNTFSASNL</sequence>
<evidence type="ECO:0000256" key="6">
    <source>
        <dbReference type="SAM" id="Phobius"/>
    </source>
</evidence>
<proteinExistence type="predicted"/>
<evidence type="ECO:0000256" key="1">
    <source>
        <dbReference type="ARBA" id="ARBA00004167"/>
    </source>
</evidence>
<organism evidence="7 8">
    <name type="scientific">Arboricoccus pini</name>
    <dbReference type="NCBI Taxonomy" id="1963835"/>
    <lineage>
        <taxon>Bacteria</taxon>
        <taxon>Pseudomonadati</taxon>
        <taxon>Pseudomonadota</taxon>
        <taxon>Alphaproteobacteria</taxon>
        <taxon>Geminicoccales</taxon>
        <taxon>Geminicoccaceae</taxon>
        <taxon>Arboricoccus</taxon>
    </lineage>
</organism>
<feature type="region of interest" description="Disordered" evidence="5">
    <location>
        <begin position="1"/>
        <end position="28"/>
    </location>
</feature>
<dbReference type="InterPro" id="IPR007343">
    <property type="entry name" value="Uncharacterised_pept_Zn_put"/>
</dbReference>
<evidence type="ECO:0000256" key="2">
    <source>
        <dbReference type="ARBA" id="ARBA00022692"/>
    </source>
</evidence>
<feature type="compositionally biased region" description="Polar residues" evidence="5">
    <location>
        <begin position="67"/>
        <end position="80"/>
    </location>
</feature>
<feature type="region of interest" description="Disordered" evidence="5">
    <location>
        <begin position="65"/>
        <end position="84"/>
    </location>
</feature>
<keyword evidence="8" id="KW-1185">Reference proteome</keyword>
<keyword evidence="2 6" id="KW-0812">Transmembrane</keyword>
<evidence type="ECO:0000256" key="3">
    <source>
        <dbReference type="ARBA" id="ARBA00022989"/>
    </source>
</evidence>
<dbReference type="AlphaFoldDB" id="A0A212RQY8"/>
<keyword evidence="4 6" id="KW-0472">Membrane</keyword>
<feature type="transmembrane region" description="Helical" evidence="6">
    <location>
        <begin position="36"/>
        <end position="54"/>
    </location>
</feature>
<evidence type="ECO:0000313" key="7">
    <source>
        <dbReference type="EMBL" id="SNB74977.1"/>
    </source>
</evidence>
<dbReference type="PANTHER" id="PTHR30168">
    <property type="entry name" value="PUTATIVE MEMBRANE PROTEIN YPFJ"/>
    <property type="match status" value="1"/>
</dbReference>
<protein>
    <recommendedName>
        <fullName evidence="9">Neutral zinc metallopeptidase</fullName>
    </recommendedName>
</protein>
<dbReference type="EMBL" id="FYEH01000012">
    <property type="protein sequence ID" value="SNB74977.1"/>
    <property type="molecule type" value="Genomic_DNA"/>
</dbReference>
<accession>A0A212RQY8</accession>
<keyword evidence="3 6" id="KW-1133">Transmembrane helix</keyword>
<reference evidence="7 8" key="1">
    <citation type="submission" date="2017-06" db="EMBL/GenBank/DDBJ databases">
        <authorList>
            <person name="Kim H.J."/>
            <person name="Triplett B.A."/>
        </authorList>
    </citation>
    <scope>NUCLEOTIDE SEQUENCE [LARGE SCALE GENOMIC DNA]</scope>
    <source>
        <strain evidence="7 8">B29T1</strain>
    </source>
</reference>
<evidence type="ECO:0000313" key="8">
    <source>
        <dbReference type="Proteomes" id="UP000197065"/>
    </source>
</evidence>